<protein>
    <submittedName>
        <fullName evidence="1">Uncharacterized protein</fullName>
    </submittedName>
</protein>
<comment type="caution">
    <text evidence="1">The sequence shown here is derived from an EMBL/GenBank/DDBJ whole genome shotgun (WGS) entry which is preliminary data.</text>
</comment>
<name>A0A0F9P9M7_9ZZZZ</name>
<dbReference type="AlphaFoldDB" id="A0A0F9P9M7"/>
<gene>
    <name evidence="1" type="ORF">LCGC14_0853320</name>
</gene>
<dbReference type="EMBL" id="LAZR01002553">
    <property type="protein sequence ID" value="KKN28535.1"/>
    <property type="molecule type" value="Genomic_DNA"/>
</dbReference>
<accession>A0A0F9P9M7</accession>
<evidence type="ECO:0000313" key="1">
    <source>
        <dbReference type="EMBL" id="KKN28535.1"/>
    </source>
</evidence>
<reference evidence="1" key="1">
    <citation type="journal article" date="2015" name="Nature">
        <title>Complex archaea that bridge the gap between prokaryotes and eukaryotes.</title>
        <authorList>
            <person name="Spang A."/>
            <person name="Saw J.H."/>
            <person name="Jorgensen S.L."/>
            <person name="Zaremba-Niedzwiedzka K."/>
            <person name="Martijn J."/>
            <person name="Lind A.E."/>
            <person name="van Eijk R."/>
            <person name="Schleper C."/>
            <person name="Guy L."/>
            <person name="Ettema T.J."/>
        </authorList>
    </citation>
    <scope>NUCLEOTIDE SEQUENCE</scope>
</reference>
<sequence length="173" mass="18092">MSFPAVTNQAPFDEVMYNLITQIITDLSAVVPVVFDSSGDILLAAGSVIKFGGVTKVTYSAPDLIFDKLEVLDDFSHAAIAPSGDVTVANDATLQSTRTLTIGGNLVVAEAIEVDTVTGSTFTIAQIVEPDDPADEHSVMWCSNGTGTGDVGDIMLKIQHGGVVKSTTLVDFV</sequence>
<organism evidence="1">
    <name type="scientific">marine sediment metagenome</name>
    <dbReference type="NCBI Taxonomy" id="412755"/>
    <lineage>
        <taxon>unclassified sequences</taxon>
        <taxon>metagenomes</taxon>
        <taxon>ecological metagenomes</taxon>
    </lineage>
</organism>
<proteinExistence type="predicted"/>